<evidence type="ECO:0000259" key="2">
    <source>
        <dbReference type="Pfam" id="PF09327"/>
    </source>
</evidence>
<dbReference type="PANTHER" id="PTHR36251:SF2">
    <property type="entry name" value="GIFSY-2 PROPHAGE HOST SPECIFICITY PROTEIN J, PHAGE LAMBDA"/>
    <property type="match status" value="1"/>
</dbReference>
<dbReference type="RefSeq" id="WP_127711115.1">
    <property type="nucleotide sequence ID" value="NZ_SACO01000014.1"/>
</dbReference>
<dbReference type="Pfam" id="PF03906">
    <property type="entry name" value="Phage_T7_tail"/>
    <property type="match status" value="1"/>
</dbReference>
<dbReference type="InterPro" id="IPR053171">
    <property type="entry name" value="Viral_Tip_Attach_Protein"/>
</dbReference>
<feature type="domain" description="Tip attachment protein J central straight fiber" evidence="2">
    <location>
        <begin position="492"/>
        <end position="611"/>
    </location>
</feature>
<feature type="domain" description="Bacteriophage T7 tail fibre protein-like N-terminal" evidence="1">
    <location>
        <begin position="1"/>
        <end position="110"/>
    </location>
</feature>
<protein>
    <submittedName>
        <fullName evidence="3">DUF1983 domain-containing protein</fullName>
    </submittedName>
</protein>
<sequence>MTYTTKSVVVAGQGQRDFDIPFPYLDASHIQVRVAGNAATWSLVTSGRLRLDFPANAGNAVEISRHTTIDSALVQFQNGAVLTAEDLNKAVQQTLFVQQELSDLYTSSIGNTLVQIANANGVVVTDPSNIVSMIAEQALNTSALASFNARVADITANSQSILLAQTQLQNLTTTVNALGTFNGQGIQTVLQNETSQRIAGDTAITTQLNLIGAASGDGKSIILNQGTVKVSPTQTLGDYISGVASSLASNLAAIQTETQTRADAVSSLASQYTTLAARTSAAESAIVTNYNTLSTTASTQAQALSSLVSRMNAAESSIATNYTTLTGTTSTQAQSITTLTSRMSNAESNISANASAIAANTSTISANYSTLSTATSTQAQALTALTSRVTAAESSIITEANTRSSADTAMAQQFTLLGAKRADGQAWILDESKVLVDGGNTSLGTRLSGLSAAIGNVSSALATETTARVDATGALATSLTNLQTTVGNNTATISTLQQTTNGLSARYSVAVNINGHISGFLLNSSGATSTFAVVADNFQIVSMNGATALQPFSVTGGKVYIDSAVIKDGSITSAQISNVTIGTAQIADASISRLKLGDQVVDYNKIADGTVTGMQQAYNGSIMNGNGGWQTLVSFTVPMDYPGDILAMVTLKQGFTAGARNWGARIKIDGVMVFSSGGSAIADSVALSGKRSVGTGSFLVSVEWYGQDGSLYVDAGLASLISFRRYK</sequence>
<dbReference type="InterPro" id="IPR005604">
    <property type="entry name" value="Phage_T7_tail_fibre-like_N"/>
</dbReference>
<proteinExistence type="predicted"/>
<gene>
    <name evidence="3" type="ORF">EOE18_15320</name>
</gene>
<reference evidence="3 4" key="1">
    <citation type="submission" date="2019-01" db="EMBL/GenBank/DDBJ databases">
        <authorList>
            <person name="Chen W.-M."/>
        </authorList>
    </citation>
    <scope>NUCLEOTIDE SEQUENCE [LARGE SCALE GENOMIC DNA]</scope>
    <source>
        <strain evidence="3 4">FSY-9</strain>
    </source>
</reference>
<organism evidence="3 4">
    <name type="scientific">Novosphingobium umbonatum</name>
    <dbReference type="NCBI Taxonomy" id="1908524"/>
    <lineage>
        <taxon>Bacteria</taxon>
        <taxon>Pseudomonadati</taxon>
        <taxon>Pseudomonadota</taxon>
        <taxon>Alphaproteobacteria</taxon>
        <taxon>Sphingomonadales</taxon>
        <taxon>Sphingomonadaceae</taxon>
        <taxon>Novosphingobium</taxon>
    </lineage>
</organism>
<dbReference type="AlphaFoldDB" id="A0A437N0R7"/>
<dbReference type="Pfam" id="PF09327">
    <property type="entry name" value="Phage_Tail_Tip"/>
    <property type="match status" value="1"/>
</dbReference>
<evidence type="ECO:0000313" key="4">
    <source>
        <dbReference type="Proteomes" id="UP000282837"/>
    </source>
</evidence>
<evidence type="ECO:0000259" key="1">
    <source>
        <dbReference type="Pfam" id="PF03906"/>
    </source>
</evidence>
<dbReference type="Proteomes" id="UP000282837">
    <property type="component" value="Unassembled WGS sequence"/>
</dbReference>
<evidence type="ECO:0000313" key="3">
    <source>
        <dbReference type="EMBL" id="RVU03491.1"/>
    </source>
</evidence>
<comment type="caution">
    <text evidence="3">The sequence shown here is derived from an EMBL/GenBank/DDBJ whole genome shotgun (WGS) entry which is preliminary data.</text>
</comment>
<dbReference type="InterPro" id="IPR015406">
    <property type="entry name" value="GpJ_CSF"/>
</dbReference>
<name>A0A437N0R7_9SPHN</name>
<accession>A0A437N0R7</accession>
<dbReference type="OrthoDB" id="7547418at2"/>
<keyword evidence="4" id="KW-1185">Reference proteome</keyword>
<dbReference type="PANTHER" id="PTHR36251">
    <property type="entry name" value="FELS-1 PROPHAGE HOST SPECIFICITY PROTEIN-RELATED"/>
    <property type="match status" value="1"/>
</dbReference>
<dbReference type="EMBL" id="SACO01000014">
    <property type="protein sequence ID" value="RVU03491.1"/>
    <property type="molecule type" value="Genomic_DNA"/>
</dbReference>